<dbReference type="HOGENOM" id="CLU_2525770_0_0_9"/>
<dbReference type="eggNOG" id="ENOG502ZR9D">
    <property type="taxonomic scope" value="Bacteria"/>
</dbReference>
<evidence type="ECO:0000313" key="1">
    <source>
        <dbReference type="EMBL" id="BAK17768.1"/>
    </source>
</evidence>
<name>F2F3X0_SOLSS</name>
<protein>
    <submittedName>
        <fullName evidence="1">ATPase</fullName>
    </submittedName>
</protein>
<accession>F2F3X0</accession>
<dbReference type="PATRIC" id="fig|1002809.3.peg.3388"/>
<organism evidence="1 2">
    <name type="scientific">Solibacillus silvestris (strain StLB046)</name>
    <name type="common">Bacillus silvestris</name>
    <dbReference type="NCBI Taxonomy" id="1002809"/>
    <lineage>
        <taxon>Bacteria</taxon>
        <taxon>Bacillati</taxon>
        <taxon>Bacillota</taxon>
        <taxon>Bacilli</taxon>
        <taxon>Bacillales</taxon>
        <taxon>Caryophanaceae</taxon>
        <taxon>Solibacillus</taxon>
    </lineage>
</organism>
<proteinExistence type="predicted"/>
<dbReference type="RefSeq" id="WP_014824710.1">
    <property type="nucleotide sequence ID" value="NC_018065.1"/>
</dbReference>
<gene>
    <name evidence="1" type="ordered locus">SSIL_3345</name>
</gene>
<dbReference type="EMBL" id="AP012157">
    <property type="protein sequence ID" value="BAK17768.1"/>
    <property type="molecule type" value="Genomic_DNA"/>
</dbReference>
<reference evidence="1 2" key="2">
    <citation type="journal article" date="2012" name="J. Biosci. Bioeng.">
        <title>Complete genome sequence and characterization of the N-acylhomoserine lactone-degrading gene of the potato leaf-associated Solibacillus silvestris.</title>
        <authorList>
            <person name="Morohoshi T."/>
            <person name="Tominaga Y."/>
            <person name="Someya N."/>
            <person name="Ikeda T."/>
        </authorList>
    </citation>
    <scope>NUCLEOTIDE SEQUENCE [LARGE SCALE GENOMIC DNA]</scope>
    <source>
        <strain evidence="1 2">StLB046</strain>
    </source>
</reference>
<dbReference type="KEGG" id="siv:SSIL_3345"/>
<sequence length="84" mass="9990">MIYIRKYVKVLINGDTYYSEKNIIGYYGEFLAELVAPFEIIEEVVIDVEEIIYLVNRIQDVKIRNIVRHYIAHLEKRVVIKEAT</sequence>
<dbReference type="AlphaFoldDB" id="F2F3X0"/>
<dbReference type="Proteomes" id="UP000006691">
    <property type="component" value="Chromosome"/>
</dbReference>
<evidence type="ECO:0000313" key="2">
    <source>
        <dbReference type="Proteomes" id="UP000006691"/>
    </source>
</evidence>
<reference evidence="2" key="1">
    <citation type="submission" date="2011-04" db="EMBL/GenBank/DDBJ databases">
        <title>Genome sequence of Solibacillus silvestris StLB046.</title>
        <authorList>
            <person name="Morohoshi T."/>
            <person name="Someya N."/>
            <person name="Ikeda T."/>
        </authorList>
    </citation>
    <scope>NUCLEOTIDE SEQUENCE [LARGE SCALE GENOMIC DNA]</scope>
    <source>
        <strain evidence="2">StLB046</strain>
    </source>
</reference>
<keyword evidence="2" id="KW-1185">Reference proteome</keyword>